<dbReference type="SUPFAM" id="SSF48264">
    <property type="entry name" value="Cytochrome P450"/>
    <property type="match status" value="1"/>
</dbReference>
<feature type="transmembrane region" description="Helical" evidence="10">
    <location>
        <begin position="301"/>
        <end position="324"/>
    </location>
</feature>
<keyword evidence="10" id="KW-0472">Membrane</keyword>
<dbReference type="Pfam" id="PF00067">
    <property type="entry name" value="p450"/>
    <property type="match status" value="1"/>
</dbReference>
<evidence type="ECO:0000256" key="6">
    <source>
        <dbReference type="ARBA" id="ARBA00023004"/>
    </source>
</evidence>
<reference evidence="11" key="1">
    <citation type="submission" date="2023-11" db="EMBL/GenBank/DDBJ databases">
        <title>The genome sequences of three competitors of mushroom-forming fungi.</title>
        <authorList>
            <person name="Beijen E."/>
            <person name="Ohm R.A."/>
        </authorList>
    </citation>
    <scope>NUCLEOTIDE SEQUENCE</scope>
    <source>
        <strain evidence="11">CBS 100526</strain>
    </source>
</reference>
<dbReference type="PRINTS" id="PR00385">
    <property type="entry name" value="P450"/>
</dbReference>
<evidence type="ECO:0000313" key="11">
    <source>
        <dbReference type="EMBL" id="KAK4067389.1"/>
    </source>
</evidence>
<keyword evidence="7 9" id="KW-0503">Monooxygenase</keyword>
<evidence type="ECO:0000256" key="8">
    <source>
        <dbReference type="PIRSR" id="PIRSR602401-1"/>
    </source>
</evidence>
<keyword evidence="4 8" id="KW-0479">Metal-binding</keyword>
<organism evidence="11 12">
    <name type="scientific">Trichoderma aggressivum f. europaeum</name>
    <dbReference type="NCBI Taxonomy" id="173218"/>
    <lineage>
        <taxon>Eukaryota</taxon>
        <taxon>Fungi</taxon>
        <taxon>Dikarya</taxon>
        <taxon>Ascomycota</taxon>
        <taxon>Pezizomycotina</taxon>
        <taxon>Sordariomycetes</taxon>
        <taxon>Hypocreomycetidae</taxon>
        <taxon>Hypocreales</taxon>
        <taxon>Hypocreaceae</taxon>
        <taxon>Trichoderma</taxon>
    </lineage>
</organism>
<evidence type="ECO:0000256" key="9">
    <source>
        <dbReference type="RuleBase" id="RU000461"/>
    </source>
</evidence>
<dbReference type="GO" id="GO:0005506">
    <property type="term" value="F:iron ion binding"/>
    <property type="evidence" value="ECO:0007669"/>
    <property type="project" value="InterPro"/>
</dbReference>
<evidence type="ECO:0008006" key="13">
    <source>
        <dbReference type="Google" id="ProtNLM"/>
    </source>
</evidence>
<dbReference type="InterPro" id="IPR050364">
    <property type="entry name" value="Cytochrome_P450_fung"/>
</dbReference>
<feature type="transmembrane region" description="Helical" evidence="10">
    <location>
        <begin position="6"/>
        <end position="23"/>
    </location>
</feature>
<protein>
    <recommendedName>
        <fullName evidence="13">Cytochrome P450</fullName>
    </recommendedName>
</protein>
<keyword evidence="6 8" id="KW-0408">Iron</keyword>
<evidence type="ECO:0000256" key="4">
    <source>
        <dbReference type="ARBA" id="ARBA00022723"/>
    </source>
</evidence>
<evidence type="ECO:0000256" key="7">
    <source>
        <dbReference type="ARBA" id="ARBA00023033"/>
    </source>
</evidence>
<dbReference type="GO" id="GO:0016705">
    <property type="term" value="F:oxidoreductase activity, acting on paired donors, with incorporation or reduction of molecular oxygen"/>
    <property type="evidence" value="ECO:0007669"/>
    <property type="project" value="InterPro"/>
</dbReference>
<dbReference type="PRINTS" id="PR00463">
    <property type="entry name" value="EP450I"/>
</dbReference>
<dbReference type="EMBL" id="JAWRVG010000034">
    <property type="protein sequence ID" value="KAK4067389.1"/>
    <property type="molecule type" value="Genomic_DNA"/>
</dbReference>
<dbReference type="InterPro" id="IPR036396">
    <property type="entry name" value="Cyt_P450_sf"/>
</dbReference>
<evidence type="ECO:0000256" key="1">
    <source>
        <dbReference type="ARBA" id="ARBA00001971"/>
    </source>
</evidence>
<sequence length="537" mass="60139">MSNFVIAQGIIVLIGVLVYSLFFRGKRALLPLPPGPKPLPILGNIRDGPPKGMPDFLHWLTFKDKYGPISSITVLGQTIVLIHDKDAAIELLEKKESLKTSGRPSYTFAQMCGYDRYLPQVQYNDDFRLKRKLLHQQIGTKVLASQYTDTQDVEVKRFLLRLLNEPGDLFNHVRAEAAAIILNVTYGYSIESHKPDALVKLIEEVTDHSSEASVPLKQIVDLIPPLRLLPDWFPGTGFKRIARDARAKLDASADVPFDFVKQQMATGTFQESFSSKLLKTLRNDANEIGPDIEDAIKWTAAIMFAGGSDTTVATIIAFVLAMIMNPDVQRKAQEEIDNVVGPDRLPSRADQENLPYVNAIVKESLRYFPVAPMGVPHMATEEVFFRGYRIPSGSYILPAAWWFLHDPETYANPAEFDPERFLEPRNEPDPDAVFGHGRRVCPGRFIAQESLYLTISQTLAAFNIGKAMEGGKPVEVECKHTLGIVDHPAKFQYSIVPRSEKYAELIRRVEVDHPWQSSGEALQGSAILDNFKAEHKA</sequence>
<keyword evidence="10" id="KW-0812">Transmembrane</keyword>
<keyword evidence="10" id="KW-1133">Transmembrane helix</keyword>
<dbReference type="CDD" id="cd11065">
    <property type="entry name" value="CYP64-like"/>
    <property type="match status" value="1"/>
</dbReference>
<dbReference type="GeneID" id="87922223"/>
<dbReference type="PANTHER" id="PTHR46300">
    <property type="entry name" value="P450, PUTATIVE (EUROFUNG)-RELATED-RELATED"/>
    <property type="match status" value="1"/>
</dbReference>
<dbReference type="Proteomes" id="UP001273209">
    <property type="component" value="Unassembled WGS sequence"/>
</dbReference>
<comment type="similarity">
    <text evidence="2 9">Belongs to the cytochrome P450 family.</text>
</comment>
<evidence type="ECO:0000256" key="5">
    <source>
        <dbReference type="ARBA" id="ARBA00023002"/>
    </source>
</evidence>
<dbReference type="AlphaFoldDB" id="A0AAE1M0P2"/>
<feature type="binding site" description="axial binding residue" evidence="8">
    <location>
        <position position="441"/>
    </location>
    <ligand>
        <name>heme</name>
        <dbReference type="ChEBI" id="CHEBI:30413"/>
    </ligand>
    <ligandPart>
        <name>Fe</name>
        <dbReference type="ChEBI" id="CHEBI:18248"/>
    </ligandPart>
</feature>
<dbReference type="InterPro" id="IPR001128">
    <property type="entry name" value="Cyt_P450"/>
</dbReference>
<evidence type="ECO:0000256" key="2">
    <source>
        <dbReference type="ARBA" id="ARBA00010617"/>
    </source>
</evidence>
<proteinExistence type="inferred from homology"/>
<dbReference type="GO" id="GO:0004497">
    <property type="term" value="F:monooxygenase activity"/>
    <property type="evidence" value="ECO:0007669"/>
    <property type="project" value="UniProtKB-KW"/>
</dbReference>
<dbReference type="PANTHER" id="PTHR46300:SF7">
    <property type="entry name" value="P450, PUTATIVE (EUROFUNG)-RELATED"/>
    <property type="match status" value="1"/>
</dbReference>
<dbReference type="InterPro" id="IPR002401">
    <property type="entry name" value="Cyt_P450_E_grp-I"/>
</dbReference>
<accession>A0AAE1M0P2</accession>
<dbReference type="Gene3D" id="1.10.630.10">
    <property type="entry name" value="Cytochrome P450"/>
    <property type="match status" value="1"/>
</dbReference>
<gene>
    <name evidence="11" type="ORF">Triagg1_7569</name>
</gene>
<evidence type="ECO:0000313" key="12">
    <source>
        <dbReference type="Proteomes" id="UP001273209"/>
    </source>
</evidence>
<dbReference type="PROSITE" id="PS00086">
    <property type="entry name" value="CYTOCHROME_P450"/>
    <property type="match status" value="1"/>
</dbReference>
<evidence type="ECO:0000256" key="3">
    <source>
        <dbReference type="ARBA" id="ARBA00022617"/>
    </source>
</evidence>
<keyword evidence="12" id="KW-1185">Reference proteome</keyword>
<evidence type="ECO:0000256" key="10">
    <source>
        <dbReference type="SAM" id="Phobius"/>
    </source>
</evidence>
<keyword evidence="5 9" id="KW-0560">Oxidoreductase</keyword>
<comment type="cofactor">
    <cofactor evidence="1 8">
        <name>heme</name>
        <dbReference type="ChEBI" id="CHEBI:30413"/>
    </cofactor>
</comment>
<dbReference type="RefSeq" id="XP_062753394.1">
    <property type="nucleotide sequence ID" value="XM_062902319.1"/>
</dbReference>
<name>A0AAE1M0P2_9HYPO</name>
<keyword evidence="3 8" id="KW-0349">Heme</keyword>
<dbReference type="InterPro" id="IPR017972">
    <property type="entry name" value="Cyt_P450_CS"/>
</dbReference>
<comment type="caution">
    <text evidence="11">The sequence shown here is derived from an EMBL/GenBank/DDBJ whole genome shotgun (WGS) entry which is preliminary data.</text>
</comment>
<dbReference type="GO" id="GO:0020037">
    <property type="term" value="F:heme binding"/>
    <property type="evidence" value="ECO:0007669"/>
    <property type="project" value="InterPro"/>
</dbReference>